<dbReference type="InterPro" id="IPR006153">
    <property type="entry name" value="Cation/H_exchanger_TM"/>
</dbReference>
<reference evidence="10 11" key="1">
    <citation type="submission" date="2020-01" db="EMBL/GenBank/DDBJ databases">
        <title>Investigation of new actinobacteria for the biodesulphurisation of diesel fuel.</title>
        <authorList>
            <person name="Athi Narayanan S.M."/>
        </authorList>
    </citation>
    <scope>NUCLEOTIDE SEQUENCE [LARGE SCALE GENOMIC DNA]</scope>
    <source>
        <strain evidence="10 11">213E</strain>
    </source>
</reference>
<dbReference type="Pfam" id="PF00999">
    <property type="entry name" value="Na_H_Exchanger"/>
    <property type="match status" value="1"/>
</dbReference>
<sequence>MTQILIIGLLSGIGWTLVAGALDAHRISPAVIMLATGIVAGLLYRPDMSELLDSSAVERGVEIILALLLFVDATEVRGGFLGHDRGAALRLLFIALPLSVGGAVILGLFLLPTNSVAVLVLIACAVMPTDLSPAGHLLRSRVLPQRVRHLLNVESGYNDGIVAPIFVFGLTLALAQDDEASLLESIGEALAATGVAVAVGLVCGAVTAVSTNAALRRGLTDNRALGMTVVMAAVLAYAAATMFHGNGFVAAFVCGLAYQATQSRRRQTAGLVLVEDIATLANIVVWLMFGVAVCYLFEIGWPGFGIPLLAIAALTVLRIVPVTLSLTRSRFNFRERLMVAAIGPRGTASIVFGLLAWTKLADSDIGDASVALYTVVTTVLFSVVAYGLTAWWLGRVEKSSPTPRSSDLE</sequence>
<feature type="transmembrane region" description="Helical" evidence="8">
    <location>
        <begin position="370"/>
        <end position="394"/>
    </location>
</feature>
<keyword evidence="7 8" id="KW-0472">Membrane</keyword>
<evidence type="ECO:0000256" key="1">
    <source>
        <dbReference type="ARBA" id="ARBA00004651"/>
    </source>
</evidence>
<keyword evidence="2" id="KW-0813">Transport</keyword>
<comment type="subcellular location">
    <subcellularLocation>
        <location evidence="1">Cell membrane</location>
        <topology evidence="1">Multi-pass membrane protein</topology>
    </subcellularLocation>
</comment>
<keyword evidence="5 8" id="KW-1133">Transmembrane helix</keyword>
<dbReference type="GO" id="GO:0005886">
    <property type="term" value="C:plasma membrane"/>
    <property type="evidence" value="ECO:0007669"/>
    <property type="project" value="UniProtKB-SubCell"/>
</dbReference>
<dbReference type="Proteomes" id="UP000466307">
    <property type="component" value="Unassembled WGS sequence"/>
</dbReference>
<feature type="transmembrane region" description="Helical" evidence="8">
    <location>
        <begin position="30"/>
        <end position="46"/>
    </location>
</feature>
<gene>
    <name evidence="10" type="ORF">GYA93_01135</name>
</gene>
<evidence type="ECO:0000256" key="7">
    <source>
        <dbReference type="ARBA" id="ARBA00023136"/>
    </source>
</evidence>
<dbReference type="RefSeq" id="WP_059038185.1">
    <property type="nucleotide sequence ID" value="NZ_JAADZU010000002.1"/>
</dbReference>
<protein>
    <submittedName>
        <fullName evidence="10">Sodium:proton exchanger</fullName>
    </submittedName>
</protein>
<keyword evidence="11" id="KW-1185">Reference proteome</keyword>
<keyword evidence="6" id="KW-0406">Ion transport</keyword>
<keyword evidence="3" id="KW-0050">Antiport</keyword>
<evidence type="ECO:0000256" key="2">
    <source>
        <dbReference type="ARBA" id="ARBA00022448"/>
    </source>
</evidence>
<feature type="transmembrane region" description="Helical" evidence="8">
    <location>
        <begin position="116"/>
        <end position="138"/>
    </location>
</feature>
<proteinExistence type="predicted"/>
<accession>A0A7K3LIV2</accession>
<dbReference type="PANTHER" id="PTHR32507">
    <property type="entry name" value="NA(+)/H(+) ANTIPORTER 1"/>
    <property type="match status" value="1"/>
</dbReference>
<feature type="domain" description="Cation/H+ exchanger transmembrane" evidence="9">
    <location>
        <begin position="18"/>
        <end position="387"/>
    </location>
</feature>
<evidence type="ECO:0000256" key="6">
    <source>
        <dbReference type="ARBA" id="ARBA00023065"/>
    </source>
</evidence>
<feature type="transmembrane region" description="Helical" evidence="8">
    <location>
        <begin position="279"/>
        <end position="298"/>
    </location>
</feature>
<dbReference type="PANTHER" id="PTHR32507:SF8">
    <property type="entry name" value="CNH1P"/>
    <property type="match status" value="1"/>
</dbReference>
<evidence type="ECO:0000256" key="8">
    <source>
        <dbReference type="SAM" id="Phobius"/>
    </source>
</evidence>
<dbReference type="EMBL" id="JAADZU010000002">
    <property type="protein sequence ID" value="NDK88192.1"/>
    <property type="molecule type" value="Genomic_DNA"/>
</dbReference>
<evidence type="ECO:0000313" key="11">
    <source>
        <dbReference type="Proteomes" id="UP000466307"/>
    </source>
</evidence>
<evidence type="ECO:0000259" key="9">
    <source>
        <dbReference type="Pfam" id="PF00999"/>
    </source>
</evidence>
<dbReference type="GO" id="GO:0015297">
    <property type="term" value="F:antiporter activity"/>
    <property type="evidence" value="ECO:0007669"/>
    <property type="project" value="UniProtKB-KW"/>
</dbReference>
<evidence type="ECO:0000256" key="4">
    <source>
        <dbReference type="ARBA" id="ARBA00022692"/>
    </source>
</evidence>
<evidence type="ECO:0000256" key="3">
    <source>
        <dbReference type="ARBA" id="ARBA00022449"/>
    </source>
</evidence>
<feature type="transmembrane region" description="Helical" evidence="8">
    <location>
        <begin position="189"/>
        <end position="209"/>
    </location>
</feature>
<feature type="transmembrane region" description="Helical" evidence="8">
    <location>
        <begin position="229"/>
        <end position="258"/>
    </location>
</feature>
<keyword evidence="4 8" id="KW-0812">Transmembrane</keyword>
<name>A0A7K3LIV2_9ACTN</name>
<dbReference type="GO" id="GO:1902600">
    <property type="term" value="P:proton transmembrane transport"/>
    <property type="evidence" value="ECO:0007669"/>
    <property type="project" value="InterPro"/>
</dbReference>
<dbReference type="AlphaFoldDB" id="A0A7K3LIV2"/>
<feature type="transmembrane region" description="Helical" evidence="8">
    <location>
        <begin position="304"/>
        <end position="326"/>
    </location>
</feature>
<feature type="transmembrane region" description="Helical" evidence="8">
    <location>
        <begin position="338"/>
        <end position="358"/>
    </location>
</feature>
<organism evidence="10 11">
    <name type="scientific">Gordonia desulfuricans</name>
    <dbReference type="NCBI Taxonomy" id="89051"/>
    <lineage>
        <taxon>Bacteria</taxon>
        <taxon>Bacillati</taxon>
        <taxon>Actinomycetota</taxon>
        <taxon>Actinomycetes</taxon>
        <taxon>Mycobacteriales</taxon>
        <taxon>Gordoniaceae</taxon>
        <taxon>Gordonia</taxon>
    </lineage>
</organism>
<feature type="transmembrane region" description="Helical" evidence="8">
    <location>
        <begin position="87"/>
        <end position="110"/>
    </location>
</feature>
<evidence type="ECO:0000256" key="5">
    <source>
        <dbReference type="ARBA" id="ARBA00022989"/>
    </source>
</evidence>
<comment type="caution">
    <text evidence="10">The sequence shown here is derived from an EMBL/GenBank/DDBJ whole genome shotgun (WGS) entry which is preliminary data.</text>
</comment>
<evidence type="ECO:0000313" key="10">
    <source>
        <dbReference type="EMBL" id="NDK88192.1"/>
    </source>
</evidence>